<dbReference type="EMBL" id="CP025570">
    <property type="protein sequence ID" value="AZZ39954.1"/>
    <property type="molecule type" value="Genomic_DNA"/>
</dbReference>
<dbReference type="RefSeq" id="WP_036982401.1">
    <property type="nucleotide sequence ID" value="NZ_CP025570.1"/>
</dbReference>
<accession>A0A3Q9ULT7</accession>
<proteinExistence type="predicted"/>
<reference evidence="2" key="3">
    <citation type="journal article" date="2019" name="Microorganisms">
        <title>Red-Brown Pigmentation of Acidipropionibacterium jensenii Is Tied to Haemolytic Activity and cyl-Like Gene Cluster.</title>
        <authorList>
            <person name="Deptula P."/>
            <person name="Loivamaa I."/>
            <person name="Smolander O.P."/>
            <person name="Laine P."/>
            <person name="Roberts R.J."/>
            <person name="Piironen V."/>
            <person name="Paulin L."/>
            <person name="Savijoki K."/>
            <person name="Auvinen P."/>
            <person name="Varmanen P."/>
        </authorList>
    </citation>
    <scope>NUCLEOTIDE SEQUENCE</scope>
    <source>
        <strain evidence="2">JS280</strain>
    </source>
</reference>
<evidence type="ECO:0000256" key="1">
    <source>
        <dbReference type="SAM" id="Phobius"/>
    </source>
</evidence>
<dbReference type="GeneID" id="82883709"/>
<dbReference type="Proteomes" id="UP000277858">
    <property type="component" value="Chromosome"/>
</dbReference>
<dbReference type="AlphaFoldDB" id="A0A3Q9ULT7"/>
<reference evidence="3 4" key="2">
    <citation type="submission" date="2018-12" db="EMBL/GenBank/DDBJ databases">
        <authorList>
            <consortium name="Pathogen Informatics"/>
        </authorList>
    </citation>
    <scope>NUCLEOTIDE SEQUENCE [LARGE SCALE GENOMIC DNA]</scope>
    <source>
        <strain evidence="3 4">NCTC13652</strain>
    </source>
</reference>
<keyword evidence="1" id="KW-0812">Transmembrane</keyword>
<gene>
    <name evidence="2" type="ORF">C0Z10_09525</name>
    <name evidence="3" type="ORF">NCTC13652_00123</name>
</gene>
<dbReference type="STRING" id="1122997.GCA_000425285_02517"/>
<evidence type="ECO:0000313" key="3">
    <source>
        <dbReference type="EMBL" id="VEI01958.1"/>
    </source>
</evidence>
<keyword evidence="1" id="KW-1133">Transmembrane helix</keyword>
<reference evidence="5" key="1">
    <citation type="submission" date="2017-12" db="EMBL/GenBank/DDBJ databases">
        <title>Whole genome sequencing of Acidipropionibacterium jensenii strains JS279 and JS280.</title>
        <authorList>
            <person name="Deptula P."/>
            <person name="Laine P."/>
            <person name="Smolander O.-P."/>
            <person name="Paulin L."/>
            <person name="Auvinen P."/>
            <person name="Varmanen P."/>
        </authorList>
    </citation>
    <scope>NUCLEOTIDE SEQUENCE [LARGE SCALE GENOMIC DNA]</scope>
    <source>
        <strain evidence="5">JS280</strain>
    </source>
</reference>
<dbReference type="KEGG" id="aji:C0Z10_09525"/>
<keyword evidence="1" id="KW-0472">Membrane</keyword>
<organism evidence="2 5">
    <name type="scientific">Acidipropionibacterium jensenii</name>
    <dbReference type="NCBI Taxonomy" id="1749"/>
    <lineage>
        <taxon>Bacteria</taxon>
        <taxon>Bacillati</taxon>
        <taxon>Actinomycetota</taxon>
        <taxon>Actinomycetes</taxon>
        <taxon>Propionibacteriales</taxon>
        <taxon>Propionibacteriaceae</taxon>
        <taxon>Acidipropionibacterium</taxon>
    </lineage>
</organism>
<dbReference type="Proteomes" id="UP000285875">
    <property type="component" value="Chromosome"/>
</dbReference>
<dbReference type="EMBL" id="LR134473">
    <property type="protein sequence ID" value="VEI01958.1"/>
    <property type="molecule type" value="Genomic_DNA"/>
</dbReference>
<evidence type="ECO:0000313" key="2">
    <source>
        <dbReference type="EMBL" id="AZZ39954.1"/>
    </source>
</evidence>
<dbReference type="GO" id="GO:0016740">
    <property type="term" value="F:transferase activity"/>
    <property type="evidence" value="ECO:0007669"/>
    <property type="project" value="UniProtKB-KW"/>
</dbReference>
<name>A0A3Q9ULT7_9ACTN</name>
<evidence type="ECO:0000313" key="4">
    <source>
        <dbReference type="Proteomes" id="UP000277858"/>
    </source>
</evidence>
<dbReference type="OrthoDB" id="3711349at2"/>
<keyword evidence="4" id="KW-1185">Reference proteome</keyword>
<keyword evidence="2" id="KW-0808">Transferase</keyword>
<protein>
    <submittedName>
        <fullName evidence="2">GNAT family acetyltransferase</fullName>
    </submittedName>
</protein>
<feature type="transmembrane region" description="Helical" evidence="1">
    <location>
        <begin position="12"/>
        <end position="30"/>
    </location>
</feature>
<evidence type="ECO:0000313" key="5">
    <source>
        <dbReference type="Proteomes" id="UP000285875"/>
    </source>
</evidence>
<sequence length="58" mass="6520">MLVAMIGSGTQNLIVFCVLVAFGILAWFSLRRNIRRIDFDETPSGPALKKRHDDETKA</sequence>